<dbReference type="OrthoDB" id="338231at2759"/>
<proteinExistence type="inferred from homology"/>
<dbReference type="Gene3D" id="1.20.58.1030">
    <property type="match status" value="1"/>
</dbReference>
<dbReference type="GeneID" id="54280000"/>
<evidence type="ECO:0000313" key="9">
    <source>
        <dbReference type="EMBL" id="KAF2012211.1"/>
    </source>
</evidence>
<feature type="domain" description="DNA replication complex GINS protein SLD5 C-terminal" evidence="8">
    <location>
        <begin position="168"/>
        <end position="221"/>
    </location>
</feature>
<dbReference type="Pfam" id="PF16922">
    <property type="entry name" value="SLD5_C"/>
    <property type="match status" value="1"/>
</dbReference>
<accession>A0A6A5XHD1</accession>
<dbReference type="CDD" id="cd11711">
    <property type="entry name" value="GINS_A_Sld5"/>
    <property type="match status" value="1"/>
</dbReference>
<dbReference type="Gene3D" id="3.40.5.60">
    <property type="match status" value="1"/>
</dbReference>
<dbReference type="EMBL" id="ML978073">
    <property type="protein sequence ID" value="KAF2012211.1"/>
    <property type="molecule type" value="Genomic_DNA"/>
</dbReference>
<dbReference type="GO" id="GO:0000727">
    <property type="term" value="P:double-strand break repair via break-induced replication"/>
    <property type="evidence" value="ECO:0007669"/>
    <property type="project" value="TreeGrafter"/>
</dbReference>
<evidence type="ECO:0000256" key="4">
    <source>
        <dbReference type="ARBA" id="ARBA00022705"/>
    </source>
</evidence>
<dbReference type="GO" id="GO:0006261">
    <property type="term" value="P:DNA-templated DNA replication"/>
    <property type="evidence" value="ECO:0007669"/>
    <property type="project" value="InterPro"/>
</dbReference>
<evidence type="ECO:0000256" key="3">
    <source>
        <dbReference type="ARBA" id="ARBA00014804"/>
    </source>
</evidence>
<reference evidence="9" key="1">
    <citation type="journal article" date="2020" name="Stud. Mycol.">
        <title>101 Dothideomycetes genomes: a test case for predicting lifestyles and emergence of pathogens.</title>
        <authorList>
            <person name="Haridas S."/>
            <person name="Albert R."/>
            <person name="Binder M."/>
            <person name="Bloem J."/>
            <person name="Labutti K."/>
            <person name="Salamov A."/>
            <person name="Andreopoulos B."/>
            <person name="Baker S."/>
            <person name="Barry K."/>
            <person name="Bills G."/>
            <person name="Bluhm B."/>
            <person name="Cannon C."/>
            <person name="Castanera R."/>
            <person name="Culley D."/>
            <person name="Daum C."/>
            <person name="Ezra D."/>
            <person name="Gonzalez J."/>
            <person name="Henrissat B."/>
            <person name="Kuo A."/>
            <person name="Liang C."/>
            <person name="Lipzen A."/>
            <person name="Lutzoni F."/>
            <person name="Magnuson J."/>
            <person name="Mondo S."/>
            <person name="Nolan M."/>
            <person name="Ohm R."/>
            <person name="Pangilinan J."/>
            <person name="Park H.-J."/>
            <person name="Ramirez L."/>
            <person name="Alfaro M."/>
            <person name="Sun H."/>
            <person name="Tritt A."/>
            <person name="Yoshinaga Y."/>
            <person name="Zwiers L.-H."/>
            <person name="Turgeon B."/>
            <person name="Goodwin S."/>
            <person name="Spatafora J."/>
            <person name="Crous P."/>
            <person name="Grigoriev I."/>
        </authorList>
    </citation>
    <scope>NUCLEOTIDE SEQUENCE</scope>
    <source>
        <strain evidence="9">CBS 175.79</strain>
    </source>
</reference>
<dbReference type="SUPFAM" id="SSF158573">
    <property type="entry name" value="GINS helical bundle-like"/>
    <property type="match status" value="1"/>
</dbReference>
<evidence type="ECO:0000256" key="5">
    <source>
        <dbReference type="ARBA" id="ARBA00023242"/>
    </source>
</evidence>
<sequence>MDISDLLASVVAPPTPSHQRLSDLQSLTRSFVAERTCPELLPYPSALLDRVLEAIREQIETIEEHAGDADPRTNFRMIILQTELERVRFLVRGLVRGRIAKIDAHPLHILNLYTTSQPTLLSPSEHKYLTTHQALLSSHFSASFLSQFPAALQRLDDTTGGVSMVDKPDEDRAVFVRCLRDVGQVYVEGTGTRFEMRRGDVSVVRWSAIRAWVLGGDVELI</sequence>
<dbReference type="GO" id="GO:0000811">
    <property type="term" value="C:GINS complex"/>
    <property type="evidence" value="ECO:0007669"/>
    <property type="project" value="UniProtKB-UniRule"/>
</dbReference>
<dbReference type="PIRSF" id="PIRSF007764">
    <property type="entry name" value="Sld5"/>
    <property type="match status" value="1"/>
</dbReference>
<dbReference type="InterPro" id="IPR031633">
    <property type="entry name" value="SLD5_C"/>
</dbReference>
<dbReference type="PANTHER" id="PTHR21206">
    <property type="entry name" value="SLD5 PROTEIN"/>
    <property type="match status" value="1"/>
</dbReference>
<dbReference type="SUPFAM" id="SSF160059">
    <property type="entry name" value="PriA/YqbF domain"/>
    <property type="match status" value="1"/>
</dbReference>
<evidence type="ECO:0000259" key="8">
    <source>
        <dbReference type="Pfam" id="PF16922"/>
    </source>
</evidence>
<name>A0A6A5XHD1_9PLEO</name>
<dbReference type="InterPro" id="IPR038749">
    <property type="entry name" value="Sld5_GINS_A"/>
</dbReference>
<evidence type="ECO:0000256" key="6">
    <source>
        <dbReference type="PIRNR" id="PIRNR007764"/>
    </source>
</evidence>
<evidence type="ECO:0000313" key="10">
    <source>
        <dbReference type="Proteomes" id="UP000799778"/>
    </source>
</evidence>
<dbReference type="CDD" id="cd21692">
    <property type="entry name" value="GINS_B_Sld5"/>
    <property type="match status" value="1"/>
</dbReference>
<keyword evidence="5 6" id="KW-0539">Nucleus</keyword>
<protein>
    <recommendedName>
        <fullName evidence="3 6">DNA replication complex GINS protein SLD5</fullName>
    </recommendedName>
</protein>
<dbReference type="InterPro" id="IPR008591">
    <property type="entry name" value="GINS_Sld5"/>
</dbReference>
<gene>
    <name evidence="9" type="ORF">BU24DRAFT_272435</name>
</gene>
<dbReference type="InterPro" id="IPR021151">
    <property type="entry name" value="GINS_A"/>
</dbReference>
<evidence type="ECO:0000256" key="1">
    <source>
        <dbReference type="ARBA" id="ARBA00004123"/>
    </source>
</evidence>
<dbReference type="AlphaFoldDB" id="A0A6A5XHD1"/>
<feature type="domain" description="GINS subunit" evidence="7">
    <location>
        <begin position="52"/>
        <end position="142"/>
    </location>
</feature>
<dbReference type="InterPro" id="IPR036224">
    <property type="entry name" value="GINS_bundle-like_dom_sf"/>
</dbReference>
<dbReference type="Pfam" id="PF05916">
    <property type="entry name" value="Sld5"/>
    <property type="match status" value="1"/>
</dbReference>
<comment type="similarity">
    <text evidence="2 6">Belongs to the GINS4/SLD5 family.</text>
</comment>
<evidence type="ECO:0000256" key="2">
    <source>
        <dbReference type="ARBA" id="ARBA00008187"/>
    </source>
</evidence>
<evidence type="ECO:0000259" key="7">
    <source>
        <dbReference type="Pfam" id="PF05916"/>
    </source>
</evidence>
<dbReference type="PANTHER" id="PTHR21206:SF0">
    <property type="entry name" value="DNA REPLICATION COMPLEX GINS PROTEIN SLD5"/>
    <property type="match status" value="1"/>
</dbReference>
<comment type="function">
    <text evidence="6">The GINS complex plays an essential role in the initiation of DNA replication.</text>
</comment>
<dbReference type="RefSeq" id="XP_033380550.1">
    <property type="nucleotide sequence ID" value="XM_033522603.1"/>
</dbReference>
<keyword evidence="4 6" id="KW-0235">DNA replication</keyword>
<dbReference type="Proteomes" id="UP000799778">
    <property type="component" value="Unassembled WGS sequence"/>
</dbReference>
<keyword evidence="10" id="KW-1185">Reference proteome</keyword>
<comment type="subcellular location">
    <subcellularLocation>
        <location evidence="1 6">Nucleus</location>
    </subcellularLocation>
</comment>
<organism evidence="9 10">
    <name type="scientific">Aaosphaeria arxii CBS 175.79</name>
    <dbReference type="NCBI Taxonomy" id="1450172"/>
    <lineage>
        <taxon>Eukaryota</taxon>
        <taxon>Fungi</taxon>
        <taxon>Dikarya</taxon>
        <taxon>Ascomycota</taxon>
        <taxon>Pezizomycotina</taxon>
        <taxon>Dothideomycetes</taxon>
        <taxon>Pleosporomycetidae</taxon>
        <taxon>Pleosporales</taxon>
        <taxon>Pleosporales incertae sedis</taxon>
        <taxon>Aaosphaeria</taxon>
    </lineage>
</organism>